<proteinExistence type="predicted"/>
<accession>A0A0L9UFQ7</accession>
<dbReference type="AlphaFoldDB" id="A0A0L9UFQ7"/>
<evidence type="ECO:0000313" key="1">
    <source>
        <dbReference type="EMBL" id="KOM41384.1"/>
    </source>
</evidence>
<dbReference type="EMBL" id="CM003374">
    <property type="protein sequence ID" value="KOM41384.1"/>
    <property type="molecule type" value="Genomic_DNA"/>
</dbReference>
<sequence length="145" mass="16126">MTGTVTTVSVTTTGTVATMAEFLAIKGYLLSVRAPFPDLASLSALLSSLFSLLERLDLRGSSVTVPSEVSEISEELLCQPTTPEYDWVIMRAPRLLNLFPVPIIIDDDRDERQIPPPMLLTFRTRAPSTELSLRPPQPAREFFQF</sequence>
<dbReference type="Proteomes" id="UP000053144">
    <property type="component" value="Chromosome 4"/>
</dbReference>
<organism evidence="1 2">
    <name type="scientific">Phaseolus angularis</name>
    <name type="common">Azuki bean</name>
    <name type="synonym">Vigna angularis</name>
    <dbReference type="NCBI Taxonomy" id="3914"/>
    <lineage>
        <taxon>Eukaryota</taxon>
        <taxon>Viridiplantae</taxon>
        <taxon>Streptophyta</taxon>
        <taxon>Embryophyta</taxon>
        <taxon>Tracheophyta</taxon>
        <taxon>Spermatophyta</taxon>
        <taxon>Magnoliopsida</taxon>
        <taxon>eudicotyledons</taxon>
        <taxon>Gunneridae</taxon>
        <taxon>Pentapetalae</taxon>
        <taxon>rosids</taxon>
        <taxon>fabids</taxon>
        <taxon>Fabales</taxon>
        <taxon>Fabaceae</taxon>
        <taxon>Papilionoideae</taxon>
        <taxon>50 kb inversion clade</taxon>
        <taxon>NPAAA clade</taxon>
        <taxon>indigoferoid/millettioid clade</taxon>
        <taxon>Phaseoleae</taxon>
        <taxon>Vigna</taxon>
    </lineage>
</organism>
<reference evidence="2" key="1">
    <citation type="journal article" date="2015" name="Proc. Natl. Acad. Sci. U.S.A.">
        <title>Genome sequencing of adzuki bean (Vigna angularis) provides insight into high starch and low fat accumulation and domestication.</title>
        <authorList>
            <person name="Yang K."/>
            <person name="Tian Z."/>
            <person name="Chen C."/>
            <person name="Luo L."/>
            <person name="Zhao B."/>
            <person name="Wang Z."/>
            <person name="Yu L."/>
            <person name="Li Y."/>
            <person name="Sun Y."/>
            <person name="Li W."/>
            <person name="Chen Y."/>
            <person name="Li Y."/>
            <person name="Zhang Y."/>
            <person name="Ai D."/>
            <person name="Zhao J."/>
            <person name="Shang C."/>
            <person name="Ma Y."/>
            <person name="Wu B."/>
            <person name="Wang M."/>
            <person name="Gao L."/>
            <person name="Sun D."/>
            <person name="Zhang P."/>
            <person name="Guo F."/>
            <person name="Wang W."/>
            <person name="Li Y."/>
            <person name="Wang J."/>
            <person name="Varshney R.K."/>
            <person name="Wang J."/>
            <person name="Ling H.Q."/>
            <person name="Wan P."/>
        </authorList>
    </citation>
    <scope>NUCLEOTIDE SEQUENCE</scope>
    <source>
        <strain evidence="2">cv. Jingnong 6</strain>
    </source>
</reference>
<name>A0A0L9UFQ7_PHAAN</name>
<evidence type="ECO:0000313" key="2">
    <source>
        <dbReference type="Proteomes" id="UP000053144"/>
    </source>
</evidence>
<dbReference type="Gramene" id="KOM41384">
    <property type="protein sequence ID" value="KOM41384"/>
    <property type="gene ID" value="LR48_Vigan04g158200"/>
</dbReference>
<protein>
    <submittedName>
        <fullName evidence="1">Uncharacterized protein</fullName>
    </submittedName>
</protein>
<gene>
    <name evidence="1" type="ORF">LR48_Vigan04g158200</name>
</gene>